<dbReference type="EMBL" id="KL648633">
    <property type="protein sequence ID" value="KEY67071.1"/>
    <property type="molecule type" value="Genomic_DNA"/>
</dbReference>
<accession>A0A084AP42</accession>
<name>A0A084AP42_STACB</name>
<sequence length="458" mass="51123">MLDLPNSYKSPEEYTADLCDFIDTPLVSQITGGIHVNDALIRDAWERLPEEWTSWWSQFHDHRQVQQDLIDGIGDRFEQGSELRTEPALAERRPQSLASWLTRIRSLALPRNQRQGPELTLPEVLTARMNTKKIAEVSKAAAYIHAVCQRRGIAHVIDVGSGQGYLSSSLAYLFPDLKLLAIDGSQAQVDGAQSFAASLEIPGDKLEHMVHWIDGSPTLAAKMTDWANGQKCMLVGLHACGNLSEHMLRYFATVSCIDSLAAIGCCYNHIVPASPSCPEGFPISSVLRNKNVALSPTALMTACQAPSNWEKPNLEKADEKAMSVFSKRRLYRAILEKLFFDKDIRIHEGGRAAWGIRKGDLASFPKFANRAMGCLGVDSEGITIEELMMYEKRYKSCEGKIAILWTLSVLCCKVVESVIAMDRYWFLANQEGIEVDIFPIFDFKVSPRNLIIVAEKNV</sequence>
<reference evidence="2 3" key="1">
    <citation type="journal article" date="2014" name="BMC Genomics">
        <title>Comparative genome sequencing reveals chemotype-specific gene clusters in the toxigenic black mold Stachybotrys.</title>
        <authorList>
            <person name="Semeiks J."/>
            <person name="Borek D."/>
            <person name="Otwinowski Z."/>
            <person name="Grishin N.V."/>
        </authorList>
    </citation>
    <scope>NUCLEOTIDE SEQUENCE [LARGE SCALE GENOMIC DNA]</scope>
    <source>
        <strain evidence="3">CBS 109288 / IBT 7711</strain>
    </source>
</reference>
<evidence type="ECO:0000313" key="2">
    <source>
        <dbReference type="EMBL" id="KEY67071.1"/>
    </source>
</evidence>
<dbReference type="Proteomes" id="UP000028045">
    <property type="component" value="Unassembled WGS sequence"/>
</dbReference>
<keyword evidence="3" id="KW-1185">Reference proteome</keyword>
<dbReference type="Gene3D" id="3.40.50.150">
    <property type="entry name" value="Vaccinia Virus protein VP39"/>
    <property type="match status" value="1"/>
</dbReference>
<feature type="domain" description="Methyltransferase" evidence="1">
    <location>
        <begin position="132"/>
        <end position="270"/>
    </location>
</feature>
<dbReference type="InterPro" id="IPR029063">
    <property type="entry name" value="SAM-dependent_MTases_sf"/>
</dbReference>
<evidence type="ECO:0000313" key="3">
    <source>
        <dbReference type="Proteomes" id="UP000028045"/>
    </source>
</evidence>
<gene>
    <name evidence="2" type="ORF">S7711_09964</name>
</gene>
<dbReference type="SUPFAM" id="SSF53335">
    <property type="entry name" value="S-adenosyl-L-methionine-dependent methyltransferases"/>
    <property type="match status" value="1"/>
</dbReference>
<dbReference type="PANTHER" id="PTHR12496:SF0">
    <property type="entry name" value="METHYLTRANSFERASE DOMAIN-CONTAINING PROTEIN"/>
    <property type="match status" value="1"/>
</dbReference>
<dbReference type="InterPro" id="IPR025714">
    <property type="entry name" value="Methyltranfer_dom"/>
</dbReference>
<dbReference type="PANTHER" id="PTHR12496">
    <property type="entry name" value="CGI-41 METHYLTRANSFERASE"/>
    <property type="match status" value="1"/>
</dbReference>
<organism evidence="2 3">
    <name type="scientific">Stachybotrys chartarum (strain CBS 109288 / IBT 7711)</name>
    <name type="common">Toxic black mold</name>
    <name type="synonym">Stilbospora chartarum</name>
    <dbReference type="NCBI Taxonomy" id="1280523"/>
    <lineage>
        <taxon>Eukaryota</taxon>
        <taxon>Fungi</taxon>
        <taxon>Dikarya</taxon>
        <taxon>Ascomycota</taxon>
        <taxon>Pezizomycotina</taxon>
        <taxon>Sordariomycetes</taxon>
        <taxon>Hypocreomycetidae</taxon>
        <taxon>Hypocreales</taxon>
        <taxon>Stachybotryaceae</taxon>
        <taxon>Stachybotrys</taxon>
    </lineage>
</organism>
<proteinExistence type="predicted"/>
<protein>
    <recommendedName>
        <fullName evidence="1">Methyltransferase domain-containing protein</fullName>
    </recommendedName>
</protein>
<evidence type="ECO:0000259" key="1">
    <source>
        <dbReference type="Pfam" id="PF13679"/>
    </source>
</evidence>
<dbReference type="OrthoDB" id="10258156at2759"/>
<dbReference type="Pfam" id="PF13679">
    <property type="entry name" value="Methyltransf_32"/>
    <property type="match status" value="1"/>
</dbReference>
<dbReference type="InterPro" id="IPR052220">
    <property type="entry name" value="METTL25"/>
</dbReference>
<dbReference type="HOGENOM" id="CLU_016581_1_1_1"/>
<dbReference type="AlphaFoldDB" id="A0A084AP42"/>